<dbReference type="EMBL" id="MU276718">
    <property type="protein sequence ID" value="KAI0037779.1"/>
    <property type="molecule type" value="Genomic_DNA"/>
</dbReference>
<accession>A0ACB8R0X1</accession>
<keyword evidence="2" id="KW-1185">Reference proteome</keyword>
<protein>
    <submittedName>
        <fullName evidence="1">Uncharacterized protein</fullName>
    </submittedName>
</protein>
<sequence length="275" mass="31035">MAVALNYNVNSFHSESTPCSLMEGCPDDQAEFVDRARRLARLGGIASLLHSIYFSRPSFWRMLCTKYQLRVLDCSTIGVGIAVAQNSTAWAKLEEAEKWLERVDKLLSHLTPEQKVIINAADPTALESLRETYCSISQNKNMFLQKYMQTGWLKRKMLWGDIYQDADELMMASVELHLDALVCRSSNNPRLLIPGRNWSRPCLGTVRDGKRGKEEKAHAWLDLLDVVNFVSGCQLGKRRAASRVFPCSDEEQRDCRPPAVRSPSPLALSSVVVEK</sequence>
<evidence type="ECO:0000313" key="2">
    <source>
        <dbReference type="Proteomes" id="UP000814033"/>
    </source>
</evidence>
<reference evidence="1" key="2">
    <citation type="journal article" date="2022" name="New Phytol.">
        <title>Evolutionary transition to the ectomycorrhizal habit in the genomes of a hyperdiverse lineage of mushroom-forming fungi.</title>
        <authorList>
            <person name="Looney B."/>
            <person name="Miyauchi S."/>
            <person name="Morin E."/>
            <person name="Drula E."/>
            <person name="Courty P.E."/>
            <person name="Kohler A."/>
            <person name="Kuo A."/>
            <person name="LaButti K."/>
            <person name="Pangilinan J."/>
            <person name="Lipzen A."/>
            <person name="Riley R."/>
            <person name="Andreopoulos W."/>
            <person name="He G."/>
            <person name="Johnson J."/>
            <person name="Nolan M."/>
            <person name="Tritt A."/>
            <person name="Barry K.W."/>
            <person name="Grigoriev I.V."/>
            <person name="Nagy L.G."/>
            <person name="Hibbett D."/>
            <person name="Henrissat B."/>
            <person name="Matheny P.B."/>
            <person name="Labbe J."/>
            <person name="Martin F.M."/>
        </authorList>
    </citation>
    <scope>NUCLEOTIDE SEQUENCE</scope>
    <source>
        <strain evidence="1">FP105234-sp</strain>
    </source>
</reference>
<evidence type="ECO:0000313" key="1">
    <source>
        <dbReference type="EMBL" id="KAI0037779.1"/>
    </source>
</evidence>
<name>A0ACB8R0X1_9AGAM</name>
<dbReference type="Proteomes" id="UP000814033">
    <property type="component" value="Unassembled WGS sequence"/>
</dbReference>
<comment type="caution">
    <text evidence="1">The sequence shown here is derived from an EMBL/GenBank/DDBJ whole genome shotgun (WGS) entry which is preliminary data.</text>
</comment>
<gene>
    <name evidence="1" type="ORF">FA95DRAFT_1578601</name>
</gene>
<feature type="non-terminal residue" evidence="1">
    <location>
        <position position="275"/>
    </location>
</feature>
<reference evidence="1" key="1">
    <citation type="submission" date="2021-02" db="EMBL/GenBank/DDBJ databases">
        <authorList>
            <consortium name="DOE Joint Genome Institute"/>
            <person name="Ahrendt S."/>
            <person name="Looney B.P."/>
            <person name="Miyauchi S."/>
            <person name="Morin E."/>
            <person name="Drula E."/>
            <person name="Courty P.E."/>
            <person name="Chicoki N."/>
            <person name="Fauchery L."/>
            <person name="Kohler A."/>
            <person name="Kuo A."/>
            <person name="Labutti K."/>
            <person name="Pangilinan J."/>
            <person name="Lipzen A."/>
            <person name="Riley R."/>
            <person name="Andreopoulos W."/>
            <person name="He G."/>
            <person name="Johnson J."/>
            <person name="Barry K.W."/>
            <person name="Grigoriev I.V."/>
            <person name="Nagy L."/>
            <person name="Hibbett D."/>
            <person name="Henrissat B."/>
            <person name="Matheny P.B."/>
            <person name="Labbe J."/>
            <person name="Martin F."/>
        </authorList>
    </citation>
    <scope>NUCLEOTIDE SEQUENCE</scope>
    <source>
        <strain evidence="1">FP105234-sp</strain>
    </source>
</reference>
<organism evidence="1 2">
    <name type="scientific">Auriscalpium vulgare</name>
    <dbReference type="NCBI Taxonomy" id="40419"/>
    <lineage>
        <taxon>Eukaryota</taxon>
        <taxon>Fungi</taxon>
        <taxon>Dikarya</taxon>
        <taxon>Basidiomycota</taxon>
        <taxon>Agaricomycotina</taxon>
        <taxon>Agaricomycetes</taxon>
        <taxon>Russulales</taxon>
        <taxon>Auriscalpiaceae</taxon>
        <taxon>Auriscalpium</taxon>
    </lineage>
</organism>
<proteinExistence type="predicted"/>